<dbReference type="InterPro" id="IPR002821">
    <property type="entry name" value="Hydantoinase_A"/>
</dbReference>
<dbReference type="EMBL" id="ADLK01000022">
    <property type="protein sequence ID" value="KMW18743.1"/>
    <property type="molecule type" value="Genomic_DNA"/>
</dbReference>
<dbReference type="PATRIC" id="fig|742734.4.peg.3049"/>
<accession>A0A0J9C0W0</accession>
<evidence type="ECO:0000313" key="3">
    <source>
        <dbReference type="EMBL" id="KMW18743.1"/>
    </source>
</evidence>
<feature type="domain" description="Hydantoinase A/oxoprolinase" evidence="1">
    <location>
        <begin position="197"/>
        <end position="504"/>
    </location>
</feature>
<dbReference type="Gene3D" id="3.30.420.40">
    <property type="match status" value="1"/>
</dbReference>
<dbReference type="AlphaFoldDB" id="A0A0J9C0W0"/>
<dbReference type="PANTHER" id="PTHR11365:SF23">
    <property type="entry name" value="HYPOTHETICAL 5-OXOPROLINASE (EUROFUNG)-RELATED"/>
    <property type="match status" value="1"/>
</dbReference>
<dbReference type="GO" id="GO:0006749">
    <property type="term" value="P:glutathione metabolic process"/>
    <property type="evidence" value="ECO:0007669"/>
    <property type="project" value="TreeGrafter"/>
</dbReference>
<dbReference type="GO" id="GO:0005829">
    <property type="term" value="C:cytosol"/>
    <property type="evidence" value="ECO:0007669"/>
    <property type="project" value="TreeGrafter"/>
</dbReference>
<organism evidence="3 4">
    <name type="scientific">[Clostridium] citroniae WAL-19142</name>
    <dbReference type="NCBI Taxonomy" id="742734"/>
    <lineage>
        <taxon>Bacteria</taxon>
        <taxon>Bacillati</taxon>
        <taxon>Bacillota</taxon>
        <taxon>Clostridia</taxon>
        <taxon>Lachnospirales</taxon>
        <taxon>Lachnospiraceae</taxon>
        <taxon>Enterocloster</taxon>
    </lineage>
</organism>
<evidence type="ECO:0000313" key="4">
    <source>
        <dbReference type="Proteomes" id="UP000037392"/>
    </source>
</evidence>
<evidence type="ECO:0000259" key="1">
    <source>
        <dbReference type="Pfam" id="PF01968"/>
    </source>
</evidence>
<dbReference type="SUPFAM" id="SSF53067">
    <property type="entry name" value="Actin-like ATPase domain"/>
    <property type="match status" value="1"/>
</dbReference>
<evidence type="ECO:0008006" key="5">
    <source>
        <dbReference type="Google" id="ProtNLM"/>
    </source>
</evidence>
<comment type="caution">
    <text evidence="3">The sequence shown here is derived from an EMBL/GenBank/DDBJ whole genome shotgun (WGS) entry which is preliminary data.</text>
</comment>
<proteinExistence type="predicted"/>
<protein>
    <recommendedName>
        <fullName evidence="5">Hydantoinase/oxoprolinase</fullName>
    </recommendedName>
</protein>
<evidence type="ECO:0000259" key="2">
    <source>
        <dbReference type="Pfam" id="PF05378"/>
    </source>
</evidence>
<dbReference type="InterPro" id="IPR008040">
    <property type="entry name" value="Hydant_A_N"/>
</dbReference>
<dbReference type="Pfam" id="PF05378">
    <property type="entry name" value="Hydant_A_N"/>
    <property type="match status" value="1"/>
</dbReference>
<reference evidence="3 4" key="1">
    <citation type="submission" date="2011-04" db="EMBL/GenBank/DDBJ databases">
        <title>The Genome Sequence of Clostridium citroniae WAL-19142.</title>
        <authorList>
            <consortium name="The Broad Institute Genome Sequencing Platform"/>
            <person name="Earl A."/>
            <person name="Ward D."/>
            <person name="Feldgarden M."/>
            <person name="Gevers D."/>
            <person name="Warren Y.A."/>
            <person name="Tyrrell K.L."/>
            <person name="Citron D.M."/>
            <person name="Goldstein E.J."/>
            <person name="Daigneault M."/>
            <person name="Allen-Vercoe E."/>
            <person name="Young S.K."/>
            <person name="Zeng Q."/>
            <person name="Gargeya S."/>
            <person name="Fitzgerald M."/>
            <person name="Haas B."/>
            <person name="Abouelleil A."/>
            <person name="Alvarado L."/>
            <person name="Arachchi H.M."/>
            <person name="Berlin A."/>
            <person name="Brown A."/>
            <person name="Chapman S.B."/>
            <person name="Chen Z."/>
            <person name="Dunbar C."/>
            <person name="Freedman E."/>
            <person name="Gearin G."/>
            <person name="Gellesch M."/>
            <person name="Goldberg J."/>
            <person name="Griggs A."/>
            <person name="Gujja S."/>
            <person name="Heilman E.R."/>
            <person name="Heiman D."/>
            <person name="Howarth C."/>
            <person name="Larson L."/>
            <person name="Lui A."/>
            <person name="MacDonald P.J."/>
            <person name="Mehta T."/>
            <person name="Montmayeur A."/>
            <person name="Murphy C."/>
            <person name="Neiman D."/>
            <person name="Pearson M."/>
            <person name="Priest M."/>
            <person name="Roberts A."/>
            <person name="Saif S."/>
            <person name="Shea T."/>
            <person name="Shenoy N."/>
            <person name="Sisk P."/>
            <person name="Stolte C."/>
            <person name="Sykes S."/>
            <person name="White J."/>
            <person name="Yandava C."/>
            <person name="Wortman J."/>
            <person name="Nusbaum C."/>
            <person name="Birren B."/>
        </authorList>
    </citation>
    <scope>NUCLEOTIDE SEQUENCE [LARGE SCALE GENOMIC DNA]</scope>
    <source>
        <strain evidence="3 4">WAL-19142</strain>
    </source>
</reference>
<dbReference type="InterPro" id="IPR043129">
    <property type="entry name" value="ATPase_NBD"/>
</dbReference>
<name>A0A0J9C0W0_9FIRM</name>
<dbReference type="Pfam" id="PF01968">
    <property type="entry name" value="Hydantoinase_A"/>
    <property type="match status" value="1"/>
</dbReference>
<dbReference type="GO" id="GO:0017168">
    <property type="term" value="F:5-oxoprolinase (ATP-hydrolyzing) activity"/>
    <property type="evidence" value="ECO:0007669"/>
    <property type="project" value="TreeGrafter"/>
</dbReference>
<feature type="domain" description="Hydantoinase/oxoprolinase N-terminal" evidence="2">
    <location>
        <begin position="8"/>
        <end position="178"/>
    </location>
</feature>
<gene>
    <name evidence="3" type="ORF">HMPREF9470_02847</name>
</gene>
<sequence length="710" mass="75993">MMEKRAIRIGIDVGGTHTKAVAIDNSTNRIVGKGSVMTTHFAKEGVAKGVVDSFQKCLEENNIQPDEVIFIAHSTTQATNALLEGDVAKVGVIGIGKGGLESFLTKRQTKIPDIDLGTGKFIHIDSHFIKAKDMNENSVRALIQDMYNQGDRVIVASKAFGVDNMSEEKLVSETADKMGLPSSMASDITKLYGLTTRTRTAALNASILPKMMETANSTESSVRSTGVNVPLMIMRGDGGVMEVNEMKKRPVLTMLSGPAASVIGALMYLRASNGIYFEVGGTSTNIGVIKNGRPAVDYAIIGGHRTYVNSLDVRVLGVAGGSMVRAGKNGITDVGPRSAHIANMGYACFTDPSLLEGAALYHMQPRENDPDDYVAIRLNNGESVTITNTCAANVLGILAEGDYACGNEDSARMAIKLLADEVGMSVEDTARAILQKSTDKIKPVIEDLIAKYKIERDQIVLVGAGGGAGTLLTFTANDMGFKYQIPENAEVISSIGVALAMVREMVERTLPNPSAQDIAQLKKEAKEMAMNSGAVEDSIEVYVEIDEQAQKVTAIAMGSTEVKTTDLMKNCDEKEAVSIAAASMGVAEDKVNLEATNGQIFVATCRQGNKNQLRVIDKKGFVKIQRSDGSCLTTTMEKSGENLKKIWDASSNFSSEVRINPDVYVICGSRVIDYSGIPEYKQVAGLIEAELSDRAPSDEIILVLAKNALG</sequence>
<dbReference type="InterPro" id="IPR045079">
    <property type="entry name" value="Oxoprolinase-like"/>
</dbReference>
<dbReference type="Proteomes" id="UP000037392">
    <property type="component" value="Unassembled WGS sequence"/>
</dbReference>
<dbReference type="PANTHER" id="PTHR11365">
    <property type="entry name" value="5-OXOPROLINASE RELATED"/>
    <property type="match status" value="1"/>
</dbReference>